<reference evidence="4 5" key="1">
    <citation type="journal article" date="2018" name="Evol. Lett.">
        <title>Horizontal gene cluster transfer increased hallucinogenic mushroom diversity.</title>
        <authorList>
            <person name="Reynolds H.T."/>
            <person name="Vijayakumar V."/>
            <person name="Gluck-Thaler E."/>
            <person name="Korotkin H.B."/>
            <person name="Matheny P.B."/>
            <person name="Slot J.C."/>
        </authorList>
    </citation>
    <scope>NUCLEOTIDE SEQUENCE [LARGE SCALE GENOMIC DNA]</scope>
    <source>
        <strain evidence="4 5">2631</strain>
    </source>
</reference>
<dbReference type="NCBIfam" id="TIGR00756">
    <property type="entry name" value="PPR"/>
    <property type="match status" value="1"/>
</dbReference>
<accession>A0A409XF56</accession>
<evidence type="ECO:0000256" key="1">
    <source>
        <dbReference type="ARBA" id="ARBA00022737"/>
    </source>
</evidence>
<evidence type="ECO:0000313" key="4">
    <source>
        <dbReference type="EMBL" id="PPQ89400.1"/>
    </source>
</evidence>
<feature type="region of interest" description="Disordered" evidence="3">
    <location>
        <begin position="1"/>
        <end position="23"/>
    </location>
</feature>
<protein>
    <recommendedName>
        <fullName evidence="6">Pentacotripeptide-repeat region of PRORP domain-containing protein</fullName>
    </recommendedName>
</protein>
<comment type="caution">
    <text evidence="4">The sequence shown here is derived from an EMBL/GenBank/DDBJ whole genome shotgun (WGS) entry which is preliminary data.</text>
</comment>
<dbReference type="Pfam" id="PF13812">
    <property type="entry name" value="PPR_3"/>
    <property type="match status" value="1"/>
</dbReference>
<dbReference type="PANTHER" id="PTHR47939:SF13">
    <property type="entry name" value="OS03G0201400 PROTEIN"/>
    <property type="match status" value="1"/>
</dbReference>
<dbReference type="OrthoDB" id="185373at2759"/>
<keyword evidence="5" id="KW-1185">Reference proteome</keyword>
<evidence type="ECO:0000256" key="3">
    <source>
        <dbReference type="SAM" id="MobiDB-lite"/>
    </source>
</evidence>
<proteinExistence type="predicted"/>
<evidence type="ECO:0008006" key="6">
    <source>
        <dbReference type="Google" id="ProtNLM"/>
    </source>
</evidence>
<name>A0A409XF56_PSICY</name>
<dbReference type="Proteomes" id="UP000283269">
    <property type="component" value="Unassembled WGS sequence"/>
</dbReference>
<gene>
    <name evidence="4" type="ORF">CVT25_002218</name>
</gene>
<feature type="region of interest" description="Disordered" evidence="3">
    <location>
        <begin position="767"/>
        <end position="787"/>
    </location>
</feature>
<dbReference type="STRING" id="93625.A0A409XF56"/>
<organism evidence="4 5">
    <name type="scientific">Psilocybe cyanescens</name>
    <dbReference type="NCBI Taxonomy" id="93625"/>
    <lineage>
        <taxon>Eukaryota</taxon>
        <taxon>Fungi</taxon>
        <taxon>Dikarya</taxon>
        <taxon>Basidiomycota</taxon>
        <taxon>Agaricomycotina</taxon>
        <taxon>Agaricomycetes</taxon>
        <taxon>Agaricomycetidae</taxon>
        <taxon>Agaricales</taxon>
        <taxon>Agaricineae</taxon>
        <taxon>Strophariaceae</taxon>
        <taxon>Psilocybe</taxon>
    </lineage>
</organism>
<sequence length="812" mass="91585">MPNLSSDISKPTSGNPQHPGYTTNLRGYYIHTPTPRDFIHIMAALASHQPLEKILRFIRKSSSLLHFFSNRRTIREIAKELAQSPKPHHSIQILNLAYHLGHTLNASAYESVSFRLAQSRNWDMVLGVVGAARKHVGHTTLRLLNWRALALMESQRYSSLRRILDEFQAADITPIRRTYHIILSGCLRNHDLAGAKRSLQDMRDAGIHMDATTHALISNSYRKFGVDPQVRYNALASLPGLTPGMRTTVVNNILQSALDADDLSTAFRLLSLFRDKTVISTLSLASTKFAFERIQPNSDNLPPLLGLDVKPNSDTFALSMNYLIQNLDYEGSLEVANKSILLGIPPSANLVTSLVHTYFLQGQGDNAIHMLSHLSVTSKTEGWNALRIDSLGGHDLPSLILTHVPLTTRMFNALLRGILNRQGLSLVPNIFSIMYANNIRPNARTIEVLLSYMNQVNIPHPRTFFQVLRALTTASPIRPSVQHMHNIVSRIFRDERAMVVRSAWSRHFAKRMDSSRLRRRKRIPILGTTDSFDPLAGIEIGKHLSYRTAARPTVQSLTAHEVKTDSVMVFLRIRRQSVLHLDVDSAHRFLETLMARGMHPNVYHFGALVEGYALAGRFASALEVMKSASNSGVKPNIVMYTNLIAAYARRQDIKSAVSMFKAMLAAGITPDIPSIDAVVSAFHAKGDHKTARDLLKALWVYIQPFPKNLADADLETLLSHFRSVDSAPSKKAKFTLTKRLQTYLQVRKIIRAYRRYFGSRARPKRIRRRARKRECNRDAKEKHDRHPRKLCRHLTSRSCIQNRLAGDVQTAE</sequence>
<keyword evidence="1" id="KW-0677">Repeat</keyword>
<feature type="repeat" description="PPR" evidence="2">
    <location>
        <begin position="601"/>
        <end position="635"/>
    </location>
</feature>
<evidence type="ECO:0000256" key="2">
    <source>
        <dbReference type="PROSITE-ProRule" id="PRU00708"/>
    </source>
</evidence>
<feature type="repeat" description="PPR" evidence="2">
    <location>
        <begin position="636"/>
        <end position="670"/>
    </location>
</feature>
<dbReference type="AlphaFoldDB" id="A0A409XF56"/>
<feature type="compositionally biased region" description="Basic and acidic residues" evidence="3">
    <location>
        <begin position="773"/>
        <end position="784"/>
    </location>
</feature>
<evidence type="ECO:0000313" key="5">
    <source>
        <dbReference type="Proteomes" id="UP000283269"/>
    </source>
</evidence>
<dbReference type="PROSITE" id="PS51375">
    <property type="entry name" value="PPR"/>
    <property type="match status" value="2"/>
</dbReference>
<dbReference type="InParanoid" id="A0A409XF56"/>
<dbReference type="PANTHER" id="PTHR47939">
    <property type="entry name" value="MEMBRANE-ASSOCIATED SALT-INDUCIBLE PROTEIN-LIKE"/>
    <property type="match status" value="1"/>
</dbReference>
<dbReference type="InterPro" id="IPR011990">
    <property type="entry name" value="TPR-like_helical_dom_sf"/>
</dbReference>
<dbReference type="Gene3D" id="1.25.40.10">
    <property type="entry name" value="Tetratricopeptide repeat domain"/>
    <property type="match status" value="3"/>
</dbReference>
<dbReference type="InterPro" id="IPR002885">
    <property type="entry name" value="PPR_rpt"/>
</dbReference>
<dbReference type="EMBL" id="NHYD01001887">
    <property type="protein sequence ID" value="PPQ89400.1"/>
    <property type="molecule type" value="Genomic_DNA"/>
</dbReference>
<dbReference type="InterPro" id="IPR050667">
    <property type="entry name" value="PPR-containing_protein"/>
</dbReference>